<evidence type="ECO:0000313" key="3">
    <source>
        <dbReference type="EMBL" id="EAX87158.1"/>
    </source>
</evidence>
<gene>
    <name evidence="3" type="ORF">TVAG_151490</name>
</gene>
<dbReference type="InParanoid" id="A2G6Q8"/>
<evidence type="ECO:0000256" key="2">
    <source>
        <dbReference type="SAM" id="MobiDB-lite"/>
    </source>
</evidence>
<reference evidence="3" key="2">
    <citation type="journal article" date="2007" name="Science">
        <title>Draft genome sequence of the sexually transmitted pathogen Trichomonas vaginalis.</title>
        <authorList>
            <person name="Carlton J.M."/>
            <person name="Hirt R.P."/>
            <person name="Silva J.C."/>
            <person name="Delcher A.L."/>
            <person name="Schatz M."/>
            <person name="Zhao Q."/>
            <person name="Wortman J.R."/>
            <person name="Bidwell S.L."/>
            <person name="Alsmark U.C.M."/>
            <person name="Besteiro S."/>
            <person name="Sicheritz-Ponten T."/>
            <person name="Noel C.J."/>
            <person name="Dacks J.B."/>
            <person name="Foster P.G."/>
            <person name="Simillion C."/>
            <person name="Van de Peer Y."/>
            <person name="Miranda-Saavedra D."/>
            <person name="Barton G.J."/>
            <person name="Westrop G.D."/>
            <person name="Mueller S."/>
            <person name="Dessi D."/>
            <person name="Fiori P.L."/>
            <person name="Ren Q."/>
            <person name="Paulsen I."/>
            <person name="Zhang H."/>
            <person name="Bastida-Corcuera F.D."/>
            <person name="Simoes-Barbosa A."/>
            <person name="Brown M.T."/>
            <person name="Hayes R.D."/>
            <person name="Mukherjee M."/>
            <person name="Okumura C.Y."/>
            <person name="Schneider R."/>
            <person name="Smith A.J."/>
            <person name="Vanacova S."/>
            <person name="Villalvazo M."/>
            <person name="Haas B.J."/>
            <person name="Pertea M."/>
            <person name="Feldblyum T.V."/>
            <person name="Utterback T.R."/>
            <person name="Shu C.L."/>
            <person name="Osoegawa K."/>
            <person name="de Jong P.J."/>
            <person name="Hrdy I."/>
            <person name="Horvathova L."/>
            <person name="Zubacova Z."/>
            <person name="Dolezal P."/>
            <person name="Malik S.B."/>
            <person name="Logsdon J.M. Jr."/>
            <person name="Henze K."/>
            <person name="Gupta A."/>
            <person name="Wang C.C."/>
            <person name="Dunne R.L."/>
            <person name="Upcroft J.A."/>
            <person name="Upcroft P."/>
            <person name="White O."/>
            <person name="Salzberg S.L."/>
            <person name="Tang P."/>
            <person name="Chiu C.-H."/>
            <person name="Lee Y.-S."/>
            <person name="Embley T.M."/>
            <person name="Coombs G.H."/>
            <person name="Mottram J.C."/>
            <person name="Tachezy J."/>
            <person name="Fraser-Liggett C.M."/>
            <person name="Johnson P.J."/>
        </authorList>
    </citation>
    <scope>NUCLEOTIDE SEQUENCE [LARGE SCALE GENOMIC DNA]</scope>
    <source>
        <strain evidence="3">G3</strain>
    </source>
</reference>
<keyword evidence="1" id="KW-0175">Coiled coil</keyword>
<dbReference type="KEGG" id="tva:4744810"/>
<sequence length="341" mass="39878">MAEEEGFVRPVKPPQPKFENQNMSISNPRKKYLTRSSENFFSPKKEEVLSSSSEEDEDMDFKFELNELEKKYNVYPSSDEDNENEEEEVDRLLQLRREYTRLVSELKEQKQKISAQNQTKLNADVKYMREMIFFMNKSIDHQISQTNLNKGILNQMKQPNDYSIKLNEISKQSVKIFSLAYEQIDLLRGIIERSSNKSFVENVNIVLSEKEDELQKLQEQKEELAAELADLKEKFTAQSEFIQKQKFKRETSKFEEQLMKDYRENLQNIRDFSNLALTEIVTPPSFAKRSAPTTRKSTAKPIISFPKVGQQNKIRNVSLPPFTKLQGFGANMDDPDSYSDE</sequence>
<dbReference type="VEuPathDB" id="TrichDB:TVAGG3_0744670"/>
<organism evidence="3 4">
    <name type="scientific">Trichomonas vaginalis (strain ATCC PRA-98 / G3)</name>
    <dbReference type="NCBI Taxonomy" id="412133"/>
    <lineage>
        <taxon>Eukaryota</taxon>
        <taxon>Metamonada</taxon>
        <taxon>Parabasalia</taxon>
        <taxon>Trichomonadida</taxon>
        <taxon>Trichomonadidae</taxon>
        <taxon>Trichomonas</taxon>
    </lineage>
</organism>
<name>A2G6Q8_TRIV3</name>
<keyword evidence="4" id="KW-1185">Reference proteome</keyword>
<feature type="region of interest" description="Disordered" evidence="2">
    <location>
        <begin position="1"/>
        <end position="29"/>
    </location>
</feature>
<dbReference type="VEuPathDB" id="TrichDB:TVAG_151490"/>
<feature type="compositionally biased region" description="Polar residues" evidence="2">
    <location>
        <begin position="18"/>
        <end position="27"/>
    </location>
</feature>
<dbReference type="AlphaFoldDB" id="A2G6Q8"/>
<accession>A2G6Q8</accession>
<dbReference type="RefSeq" id="XP_001300088.1">
    <property type="nucleotide sequence ID" value="XM_001300087.1"/>
</dbReference>
<protein>
    <submittedName>
        <fullName evidence="3">Uncharacterized protein</fullName>
    </submittedName>
</protein>
<dbReference type="EMBL" id="DS114500">
    <property type="protein sequence ID" value="EAX87158.1"/>
    <property type="molecule type" value="Genomic_DNA"/>
</dbReference>
<evidence type="ECO:0000256" key="1">
    <source>
        <dbReference type="SAM" id="Coils"/>
    </source>
</evidence>
<dbReference type="Proteomes" id="UP000001542">
    <property type="component" value="Unassembled WGS sequence"/>
</dbReference>
<evidence type="ECO:0000313" key="4">
    <source>
        <dbReference type="Proteomes" id="UP000001542"/>
    </source>
</evidence>
<reference evidence="3" key="1">
    <citation type="submission" date="2006-10" db="EMBL/GenBank/DDBJ databases">
        <authorList>
            <person name="Amadeo P."/>
            <person name="Zhao Q."/>
            <person name="Wortman J."/>
            <person name="Fraser-Liggett C."/>
            <person name="Carlton J."/>
        </authorList>
    </citation>
    <scope>NUCLEOTIDE SEQUENCE</scope>
    <source>
        <strain evidence="3">G3</strain>
    </source>
</reference>
<feature type="coiled-coil region" evidence="1">
    <location>
        <begin position="200"/>
        <end position="234"/>
    </location>
</feature>
<dbReference type="SMR" id="A2G6Q8"/>
<feature type="coiled-coil region" evidence="1">
    <location>
        <begin position="82"/>
        <end position="123"/>
    </location>
</feature>
<proteinExistence type="predicted"/>